<reference evidence="3 4" key="1">
    <citation type="journal article" date="2023" name="BMC Biol.">
        <title>The compact genome of the sponge Oopsacas minuta (Hexactinellida) is lacking key metazoan core genes.</title>
        <authorList>
            <person name="Santini S."/>
            <person name="Schenkelaars Q."/>
            <person name="Jourda C."/>
            <person name="Duchesne M."/>
            <person name="Belahbib H."/>
            <person name="Rocher C."/>
            <person name="Selva M."/>
            <person name="Riesgo A."/>
            <person name="Vervoort M."/>
            <person name="Leys S.P."/>
            <person name="Kodjabachian L."/>
            <person name="Le Bivic A."/>
            <person name="Borchiellini C."/>
            <person name="Claverie J.M."/>
            <person name="Renard E."/>
        </authorList>
    </citation>
    <scope>NUCLEOTIDE SEQUENCE [LARGE SCALE GENOMIC DNA]</scope>
    <source>
        <strain evidence="3">SPO-2</strain>
    </source>
</reference>
<name>A0AAV7KAB8_9METZ</name>
<accession>A0AAV7KAB8</accession>
<evidence type="ECO:0000313" key="4">
    <source>
        <dbReference type="Proteomes" id="UP001165289"/>
    </source>
</evidence>
<dbReference type="Proteomes" id="UP001165289">
    <property type="component" value="Unassembled WGS sequence"/>
</dbReference>
<sequence>MSILKSISSIAKNFVPTKLVAKKTPFSNKFEKEIQSLKSEASENQTNSSPLPERLPMPPGVYNDIMQKRRAKFVRGFWQKPELSAVRLAGIKKKYILAGYNWPSKPLRNVARYYENSRSTFYHPDKIKRMEKIDACMKKMPELLKQYNLRIKLEKEQEELKNFKTEQEIYLDALNAGSRNPPSWVEEDKRQAKLKKAQSKQLIITTKKKKK</sequence>
<comment type="caution">
    <text evidence="3">The sequence shown here is derived from an EMBL/GenBank/DDBJ whole genome shotgun (WGS) entry which is preliminary data.</text>
</comment>
<feature type="compositionally biased region" description="Polar residues" evidence="2">
    <location>
        <begin position="37"/>
        <end position="50"/>
    </location>
</feature>
<evidence type="ECO:0000313" key="3">
    <source>
        <dbReference type="EMBL" id="KAI6658188.1"/>
    </source>
</evidence>
<keyword evidence="4" id="KW-1185">Reference proteome</keyword>
<dbReference type="AlphaFoldDB" id="A0AAV7KAB8"/>
<gene>
    <name evidence="3" type="ORF">LOD99_15457</name>
</gene>
<keyword evidence="1" id="KW-0175">Coiled coil</keyword>
<feature type="coiled-coil region" evidence="1">
    <location>
        <begin position="146"/>
        <end position="173"/>
    </location>
</feature>
<protein>
    <submittedName>
        <fullName evidence="3">Uncharacterized protein</fullName>
    </submittedName>
</protein>
<evidence type="ECO:0000256" key="1">
    <source>
        <dbReference type="SAM" id="Coils"/>
    </source>
</evidence>
<proteinExistence type="predicted"/>
<organism evidence="3 4">
    <name type="scientific">Oopsacas minuta</name>
    <dbReference type="NCBI Taxonomy" id="111878"/>
    <lineage>
        <taxon>Eukaryota</taxon>
        <taxon>Metazoa</taxon>
        <taxon>Porifera</taxon>
        <taxon>Hexactinellida</taxon>
        <taxon>Hexasterophora</taxon>
        <taxon>Lyssacinosida</taxon>
        <taxon>Leucopsacidae</taxon>
        <taxon>Oopsacas</taxon>
    </lineage>
</organism>
<feature type="region of interest" description="Disordered" evidence="2">
    <location>
        <begin position="37"/>
        <end position="58"/>
    </location>
</feature>
<dbReference type="EMBL" id="JAKMXF010000099">
    <property type="protein sequence ID" value="KAI6658188.1"/>
    <property type="molecule type" value="Genomic_DNA"/>
</dbReference>
<evidence type="ECO:0000256" key="2">
    <source>
        <dbReference type="SAM" id="MobiDB-lite"/>
    </source>
</evidence>